<protein>
    <submittedName>
        <fullName evidence="3">Uncharacterized protein</fullName>
    </submittedName>
</protein>
<comment type="caution">
    <text evidence="3">The sequence shown here is derived from an EMBL/GenBank/DDBJ whole genome shotgun (WGS) entry which is preliminary data.</text>
</comment>
<evidence type="ECO:0000256" key="1">
    <source>
        <dbReference type="SAM" id="Phobius"/>
    </source>
</evidence>
<gene>
    <name evidence="3" type="ORF">JBS370_LOCUS30107</name>
    <name evidence="2" type="ORF">ZHD862_LOCUS38270</name>
</gene>
<dbReference type="Proteomes" id="UP000663864">
    <property type="component" value="Unassembled WGS sequence"/>
</dbReference>
<dbReference type="EMBL" id="CAJNOT010008491">
    <property type="protein sequence ID" value="CAF1518584.1"/>
    <property type="molecule type" value="Genomic_DNA"/>
</dbReference>
<dbReference type="Proteomes" id="UP000663836">
    <property type="component" value="Unassembled WGS sequence"/>
</dbReference>
<evidence type="ECO:0000313" key="4">
    <source>
        <dbReference type="Proteomes" id="UP000663836"/>
    </source>
</evidence>
<feature type="non-terminal residue" evidence="3">
    <location>
        <position position="80"/>
    </location>
</feature>
<keyword evidence="1" id="KW-0472">Membrane</keyword>
<keyword evidence="1" id="KW-1133">Transmembrane helix</keyword>
<sequence>MAVALIPLGWEALAYAFGAIAASILLAKTAEEVISQKKKGSIRGEFPGEWLGETLENIEKAAKAGDSSARKAKKLLNDKR</sequence>
<dbReference type="AlphaFoldDB" id="A0A819T1H3"/>
<keyword evidence="1" id="KW-0812">Transmembrane</keyword>
<accession>A0A819T1H3</accession>
<organism evidence="3 4">
    <name type="scientific">Rotaria sordida</name>
    <dbReference type="NCBI Taxonomy" id="392033"/>
    <lineage>
        <taxon>Eukaryota</taxon>
        <taxon>Metazoa</taxon>
        <taxon>Spiralia</taxon>
        <taxon>Gnathifera</taxon>
        <taxon>Rotifera</taxon>
        <taxon>Eurotatoria</taxon>
        <taxon>Bdelloidea</taxon>
        <taxon>Philodinida</taxon>
        <taxon>Philodinidae</taxon>
        <taxon>Rotaria</taxon>
    </lineage>
</organism>
<reference evidence="3" key="1">
    <citation type="submission" date="2021-02" db="EMBL/GenBank/DDBJ databases">
        <authorList>
            <person name="Nowell W R."/>
        </authorList>
    </citation>
    <scope>NUCLEOTIDE SEQUENCE</scope>
</reference>
<evidence type="ECO:0000313" key="3">
    <source>
        <dbReference type="EMBL" id="CAF4070216.1"/>
    </source>
</evidence>
<feature type="transmembrane region" description="Helical" evidence="1">
    <location>
        <begin position="12"/>
        <end position="30"/>
    </location>
</feature>
<name>A0A819T1H3_9BILA</name>
<proteinExistence type="predicted"/>
<dbReference type="EMBL" id="CAJOBD010006786">
    <property type="protein sequence ID" value="CAF4070216.1"/>
    <property type="molecule type" value="Genomic_DNA"/>
</dbReference>
<evidence type="ECO:0000313" key="2">
    <source>
        <dbReference type="EMBL" id="CAF1518584.1"/>
    </source>
</evidence>